<dbReference type="AlphaFoldDB" id="A0A6B8VLA6"/>
<dbReference type="Proteomes" id="UP000424462">
    <property type="component" value="Chromosome"/>
</dbReference>
<organism evidence="2 3">
    <name type="scientific">Corynebacterium occultum</name>
    <dbReference type="NCBI Taxonomy" id="2675219"/>
    <lineage>
        <taxon>Bacteria</taxon>
        <taxon>Bacillati</taxon>
        <taxon>Actinomycetota</taxon>
        <taxon>Actinomycetes</taxon>
        <taxon>Mycobacteriales</taxon>
        <taxon>Corynebacteriaceae</taxon>
        <taxon>Corynebacterium</taxon>
    </lineage>
</organism>
<feature type="region of interest" description="Disordered" evidence="1">
    <location>
        <begin position="1"/>
        <end position="71"/>
    </location>
</feature>
<protein>
    <submittedName>
        <fullName evidence="2">Uncharacterized protein</fullName>
    </submittedName>
</protein>
<feature type="compositionally biased region" description="Basic and acidic residues" evidence="1">
    <location>
        <begin position="1"/>
        <end position="30"/>
    </location>
</feature>
<dbReference type="RefSeq" id="WP_156229809.1">
    <property type="nucleotide sequence ID" value="NZ_CP046455.1"/>
</dbReference>
<evidence type="ECO:0000313" key="2">
    <source>
        <dbReference type="EMBL" id="QGU06222.1"/>
    </source>
</evidence>
<feature type="compositionally biased region" description="Basic and acidic residues" evidence="1">
    <location>
        <begin position="52"/>
        <end position="71"/>
    </location>
</feature>
<gene>
    <name evidence="2" type="ORF">COCCU_01290</name>
</gene>
<proteinExistence type="predicted"/>
<accession>A0A6B8VLA6</accession>
<evidence type="ECO:0000313" key="3">
    <source>
        <dbReference type="Proteomes" id="UP000424462"/>
    </source>
</evidence>
<name>A0A6B8VLA6_9CORY</name>
<sequence>MTDFPDKVEKTLRKETQDSRKTADEAREKLGSNTSNPDEEALDPEDQTLNEKLGRAHLDHNDNDDKFGGND</sequence>
<dbReference type="KEGG" id="cok:COCCU_01290"/>
<evidence type="ECO:0000256" key="1">
    <source>
        <dbReference type="SAM" id="MobiDB-lite"/>
    </source>
</evidence>
<reference evidence="2 3" key="1">
    <citation type="submission" date="2019-11" db="EMBL/GenBank/DDBJ databases">
        <title>Complete genome sequence of Corynebacterium kalinowskii 1959, a novel Corynebacterium species isolated from soil of a small paddock in Vilsendorf, Germany.</title>
        <authorList>
            <person name="Schaffert L."/>
            <person name="Ruwe M."/>
            <person name="Milse J."/>
            <person name="Hanuschka K."/>
            <person name="Ortseifen V."/>
            <person name="Droste J."/>
            <person name="Brandt D."/>
            <person name="Schlueter L."/>
            <person name="Kutter Y."/>
            <person name="Vinke S."/>
            <person name="Viehoefer P."/>
            <person name="Jacob L."/>
            <person name="Luebke N.-C."/>
            <person name="Schulte-Berndt E."/>
            <person name="Hain C."/>
            <person name="Linder M."/>
            <person name="Schmidt P."/>
            <person name="Wollenschlaeger L."/>
            <person name="Luttermann T."/>
            <person name="Thieme E."/>
            <person name="Hassa J."/>
            <person name="Haak M."/>
            <person name="Wittchen M."/>
            <person name="Mentz A."/>
            <person name="Persicke M."/>
            <person name="Busche T."/>
            <person name="Ruckert C."/>
        </authorList>
    </citation>
    <scope>NUCLEOTIDE SEQUENCE [LARGE SCALE GENOMIC DNA]</scope>
    <source>
        <strain evidence="2 3">2039</strain>
    </source>
</reference>
<feature type="compositionally biased region" description="Acidic residues" evidence="1">
    <location>
        <begin position="37"/>
        <end position="48"/>
    </location>
</feature>
<keyword evidence="3" id="KW-1185">Reference proteome</keyword>
<dbReference type="EMBL" id="CP046455">
    <property type="protein sequence ID" value="QGU06222.1"/>
    <property type="molecule type" value="Genomic_DNA"/>
</dbReference>